<dbReference type="SMART" id="SM00331">
    <property type="entry name" value="PP2C_SIG"/>
    <property type="match status" value="1"/>
</dbReference>
<evidence type="ECO:0000259" key="3">
    <source>
        <dbReference type="SMART" id="SM00331"/>
    </source>
</evidence>
<keyword evidence="5" id="KW-1185">Reference proteome</keyword>
<comment type="caution">
    <text evidence="4">The sequence shown here is derived from an EMBL/GenBank/DDBJ whole genome shotgun (WGS) entry which is preliminary data.</text>
</comment>
<dbReference type="eggNOG" id="COG2208">
    <property type="taxonomic scope" value="Bacteria"/>
</dbReference>
<keyword evidence="2" id="KW-0812">Transmembrane</keyword>
<evidence type="ECO:0000313" key="5">
    <source>
        <dbReference type="Proteomes" id="UP000029692"/>
    </source>
</evidence>
<dbReference type="OrthoDB" id="353740at2"/>
<dbReference type="SUPFAM" id="SSF81606">
    <property type="entry name" value="PP2C-like"/>
    <property type="match status" value="1"/>
</dbReference>
<dbReference type="InterPro" id="IPR001932">
    <property type="entry name" value="PPM-type_phosphatase-like_dom"/>
</dbReference>
<dbReference type="EMBL" id="JNUP01000049">
    <property type="protein sequence ID" value="KGE72736.1"/>
    <property type="molecule type" value="Genomic_DNA"/>
</dbReference>
<dbReference type="AlphaFoldDB" id="A0A098QYY1"/>
<organism evidence="4 5">
    <name type="scientific">Spirochaeta lutea</name>
    <dbReference type="NCBI Taxonomy" id="1480694"/>
    <lineage>
        <taxon>Bacteria</taxon>
        <taxon>Pseudomonadati</taxon>
        <taxon>Spirochaetota</taxon>
        <taxon>Spirochaetia</taxon>
        <taxon>Spirochaetales</taxon>
        <taxon>Spirochaetaceae</taxon>
        <taxon>Spirochaeta</taxon>
    </lineage>
</organism>
<dbReference type="Pfam" id="PF07228">
    <property type="entry name" value="SpoIIE"/>
    <property type="match status" value="1"/>
</dbReference>
<evidence type="ECO:0000256" key="2">
    <source>
        <dbReference type="SAM" id="Phobius"/>
    </source>
</evidence>
<feature type="transmembrane region" description="Helical" evidence="2">
    <location>
        <begin position="63"/>
        <end position="87"/>
    </location>
</feature>
<evidence type="ECO:0000313" key="4">
    <source>
        <dbReference type="EMBL" id="KGE72736.1"/>
    </source>
</evidence>
<gene>
    <name evidence="4" type="ORF">DC28_06790</name>
</gene>
<feature type="transmembrane region" description="Helical" evidence="2">
    <location>
        <begin position="108"/>
        <end position="130"/>
    </location>
</feature>
<feature type="domain" description="PPM-type phosphatase" evidence="3">
    <location>
        <begin position="464"/>
        <end position="699"/>
    </location>
</feature>
<feature type="transmembrane region" description="Helical" evidence="2">
    <location>
        <begin position="142"/>
        <end position="169"/>
    </location>
</feature>
<dbReference type="GO" id="GO:0016791">
    <property type="term" value="F:phosphatase activity"/>
    <property type="evidence" value="ECO:0007669"/>
    <property type="project" value="TreeGrafter"/>
</dbReference>
<name>A0A098QYY1_9SPIO</name>
<feature type="transmembrane region" description="Helical" evidence="2">
    <location>
        <begin position="181"/>
        <end position="197"/>
    </location>
</feature>
<keyword evidence="1" id="KW-0378">Hydrolase</keyword>
<sequence length="705" mass="77986">MREFFLLSFPIIIVFVGPMWWEIHRRAEYGKRSRSLLFSLLCFLGAGAVSVVQYLGVIPALPMAGVLTTGLLSLLYFGALLLLEFSVHRQRIRDSFLSDDFRSQMAKLVPSWILFGTAIVLGGVVMVLKLAGVELSKTLADLFFIVGFIGLLAGVGISAGIGAGILFGFQAGIVRKKAYPFIWYGIIMGIAVVRGVAQGKDDYAVLLLGLHALLAYRIFEEYFFARFIHLNDLFNRLQDSIRVRNELVDRIIHSPLEEDHLVVQGMFEESIASSQKEATLPQYRVTGAVLYRRVGQEFVVEFPEYVYGFAVPLYENELIRKLTREQLVSKLQTETYPAQGAPVSSGLGEGKNFGKPAFQQMLQSREVVKIRDLPSCFKGLISFVALYPVVDQDEVTGCLVVYKDSFYDMFPQEDKILRTLAGNLSTVFNIMVGKQLQEERNRLQGEMNIATNIQTSILPREFALQGYRIAASMETATEVGGDVYDWVPGPGGNYLAIGDVSGHGLPAGIMALIQMSAFHGAVQTASRMDRELSAPELYNVVNRVLCTINRDRIGADKFMTANYFVEKDGSFSHAGAHEIALIYRAREDRVQEIHDTVSRTGFLGISEFINADTSAGTFSLEEGDVLLLYTDGIIEAKDRSDGQFGIPGVSRILSDHAKEEPGDIIRHLREAVRGFAEDGDLARHGGSFADDITLVVIKRDGSAAS</sequence>
<dbReference type="STRING" id="1480694.DC28_06790"/>
<dbReference type="InterPro" id="IPR052016">
    <property type="entry name" value="Bact_Sigma-Reg"/>
</dbReference>
<dbReference type="PANTHER" id="PTHR43156">
    <property type="entry name" value="STAGE II SPORULATION PROTEIN E-RELATED"/>
    <property type="match status" value="1"/>
</dbReference>
<proteinExistence type="predicted"/>
<protein>
    <recommendedName>
        <fullName evidence="3">PPM-type phosphatase domain-containing protein</fullName>
    </recommendedName>
</protein>
<accession>A0A098QYY1</accession>
<keyword evidence="2" id="KW-1133">Transmembrane helix</keyword>
<dbReference type="Proteomes" id="UP000029692">
    <property type="component" value="Unassembled WGS sequence"/>
</dbReference>
<feature type="transmembrane region" description="Helical" evidence="2">
    <location>
        <begin position="6"/>
        <end position="23"/>
    </location>
</feature>
<evidence type="ECO:0000256" key="1">
    <source>
        <dbReference type="ARBA" id="ARBA00022801"/>
    </source>
</evidence>
<dbReference type="InterPro" id="IPR036457">
    <property type="entry name" value="PPM-type-like_dom_sf"/>
</dbReference>
<dbReference type="PANTHER" id="PTHR43156:SF2">
    <property type="entry name" value="STAGE II SPORULATION PROTEIN E"/>
    <property type="match status" value="1"/>
</dbReference>
<reference evidence="4 5" key="1">
    <citation type="submission" date="2014-05" db="EMBL/GenBank/DDBJ databases">
        <title>De novo Genome Sequence of Spirocheata sp.</title>
        <authorList>
            <person name="Shivani Y."/>
            <person name="Subhash Y."/>
            <person name="Tushar L."/>
            <person name="Sasikala C."/>
            <person name="Ramana C.V."/>
        </authorList>
    </citation>
    <scope>NUCLEOTIDE SEQUENCE [LARGE SCALE GENOMIC DNA]</scope>
    <source>
        <strain evidence="4 5">JC230</strain>
    </source>
</reference>
<dbReference type="Gene3D" id="3.60.40.10">
    <property type="entry name" value="PPM-type phosphatase domain"/>
    <property type="match status" value="1"/>
</dbReference>
<keyword evidence="2" id="KW-0472">Membrane</keyword>
<dbReference type="RefSeq" id="WP_037547024.1">
    <property type="nucleotide sequence ID" value="NZ_JNUP01000049.1"/>
</dbReference>
<feature type="transmembrane region" description="Helical" evidence="2">
    <location>
        <begin position="35"/>
        <end position="57"/>
    </location>
</feature>